<dbReference type="RefSeq" id="YP_009303213.1">
    <property type="nucleotide sequence ID" value="NC_031253.1"/>
</dbReference>
<name>A0A142F2J4_9CAUD</name>
<feature type="compositionally biased region" description="Acidic residues" evidence="1">
    <location>
        <begin position="103"/>
        <end position="114"/>
    </location>
</feature>
<dbReference type="KEGG" id="vg:29125787"/>
<feature type="compositionally biased region" description="Acidic residues" evidence="1">
    <location>
        <begin position="189"/>
        <end position="212"/>
    </location>
</feature>
<proteinExistence type="predicted"/>
<evidence type="ECO:0000256" key="1">
    <source>
        <dbReference type="SAM" id="MobiDB-lite"/>
    </source>
</evidence>
<evidence type="ECO:0000313" key="3">
    <source>
        <dbReference type="Proteomes" id="UP000201826"/>
    </source>
</evidence>
<dbReference type="GeneID" id="29125787"/>
<reference evidence="3" key="1">
    <citation type="submission" date="2016-02" db="EMBL/GenBank/DDBJ databases">
        <authorList>
            <person name="Isern S."/>
            <person name="Barcellona C.M."/>
            <person name="Dozier K.D."/>
            <person name="Faust J.M."/>
            <person name="Fedrick A.J."/>
            <person name="Gagliardi L.E."/>
            <person name="Gatt S.M."/>
            <person name="Gleason P.S."/>
            <person name="Gomez E.A."/>
            <person name="Hoffman A.M."/>
            <person name="Jenkins M."/>
            <person name="Jones M.J."/>
            <person name="Lang J.F."/>
            <person name="Lequay S.M."/>
            <person name="Mars P.J."/>
            <person name="Mtchedlidze N."/>
            <person name="Osking Z.B."/>
            <person name="Paul L.M."/>
            <person name="Pica A.N."/>
            <person name="Robison M.D."/>
            <person name="Rodriguez D."/>
            <person name="Rosales K.A."/>
            <person name="Saravis L.E."/>
            <person name="Sisson B.M."/>
            <person name="Tan A.L."/>
            <person name="Voltaire R."/>
            <person name="Michael S.F."/>
            <person name="Warner M.H."/>
            <person name="Bradley K.W."/>
            <person name="Asai D.J."/>
            <person name="Bowman C.A."/>
            <person name="Russell D.A."/>
            <person name="Pope W.H."/>
            <person name="Jacobs-Sera D."/>
            <person name="Hendrix R.W."/>
            <person name="Hatfull G.F."/>
        </authorList>
    </citation>
    <scope>NUCLEOTIDE SEQUENCE [LARGE SCALE GENOMIC DNA]</scope>
</reference>
<feature type="region of interest" description="Disordered" evidence="1">
    <location>
        <begin position="92"/>
        <end position="261"/>
    </location>
</feature>
<evidence type="ECO:0000313" key="2">
    <source>
        <dbReference type="EMBL" id="AMQ67001.1"/>
    </source>
</evidence>
<accession>A0A142F2J4</accession>
<dbReference type="Proteomes" id="UP000201826">
    <property type="component" value="Segment"/>
</dbReference>
<sequence length="261" mass="28313">MSDETNTTTVDSEYSDEAIIAFQGRSGSLSNPPQLGDSRRYVIAGTCVKVSDELQDNGDTKTVCTIKARNVYEIGVQKPDDGAGLFREPCPHCGHAETPGDVVDGEFTDEDGSDEPAAITTPQLAIESGSSDDDVVDAEVVEDPDYDEGDYPEPTGLADDEEGSEDTSGLESDNDGYEPSGMDEFVAQADDEGQVADDAEVEEMAAENEAADQEPGPDGVESDEEREAREERNRKARERYAARKQREREQREQGDDPEGDE</sequence>
<feature type="compositionally biased region" description="Basic and acidic residues" evidence="1">
    <location>
        <begin position="226"/>
        <end position="254"/>
    </location>
</feature>
<feature type="compositionally biased region" description="Acidic residues" evidence="1">
    <location>
        <begin position="130"/>
        <end position="151"/>
    </location>
</feature>
<organism evidence="2 3">
    <name type="scientific">Mycobacterium phage Bipper</name>
    <dbReference type="NCBI Taxonomy" id="1805457"/>
    <lineage>
        <taxon>Viruses</taxon>
        <taxon>Duplodnaviria</taxon>
        <taxon>Heunggongvirae</taxon>
        <taxon>Uroviricota</taxon>
        <taxon>Caudoviricetes</taxon>
        <taxon>Bippervirus</taxon>
        <taxon>Bippervirus bipper</taxon>
    </lineage>
</organism>
<keyword evidence="3" id="KW-1185">Reference proteome</keyword>
<protein>
    <submittedName>
        <fullName evidence="2">Uncharacterized protein</fullName>
    </submittedName>
</protein>
<dbReference type="EMBL" id="KU728633">
    <property type="protein sequence ID" value="AMQ67001.1"/>
    <property type="molecule type" value="Genomic_DNA"/>
</dbReference>
<gene>
    <name evidence="2" type="primary">66</name>
    <name evidence="2" type="ORF">SEA_BIPPER_66</name>
</gene>